<evidence type="ECO:0000256" key="14">
    <source>
        <dbReference type="PROSITE-ProRule" id="PRU01360"/>
    </source>
</evidence>
<evidence type="ECO:0000256" key="2">
    <source>
        <dbReference type="ARBA" id="ARBA00009810"/>
    </source>
</evidence>
<dbReference type="InterPro" id="IPR037066">
    <property type="entry name" value="Plug_dom_sf"/>
</dbReference>
<dbReference type="InterPro" id="IPR000531">
    <property type="entry name" value="Beta-barrel_TonB"/>
</dbReference>
<evidence type="ECO:0000259" key="17">
    <source>
        <dbReference type="Pfam" id="PF07715"/>
    </source>
</evidence>
<dbReference type="GO" id="GO:0015344">
    <property type="term" value="F:siderophore uptake transmembrane transporter activity"/>
    <property type="evidence" value="ECO:0007669"/>
    <property type="project" value="TreeGrafter"/>
</dbReference>
<keyword evidence="10 15" id="KW-0798">TonB box</keyword>
<dbReference type="PANTHER" id="PTHR32552">
    <property type="entry name" value="FERRICHROME IRON RECEPTOR-RELATED"/>
    <property type="match status" value="1"/>
</dbReference>
<dbReference type="GO" id="GO:0009279">
    <property type="term" value="C:cell outer membrane"/>
    <property type="evidence" value="ECO:0007669"/>
    <property type="project" value="UniProtKB-SubCell"/>
</dbReference>
<keyword evidence="9" id="KW-0406">Ion transport</keyword>
<dbReference type="InterPro" id="IPR012910">
    <property type="entry name" value="Plug_dom"/>
</dbReference>
<keyword evidence="13 14" id="KW-0998">Cell outer membrane</keyword>
<dbReference type="SUPFAM" id="SSF56935">
    <property type="entry name" value="Porins"/>
    <property type="match status" value="1"/>
</dbReference>
<keyword evidence="18" id="KW-0614">Plasmid</keyword>
<evidence type="ECO:0000256" key="11">
    <source>
        <dbReference type="ARBA" id="ARBA00023136"/>
    </source>
</evidence>
<evidence type="ECO:0000256" key="8">
    <source>
        <dbReference type="ARBA" id="ARBA00023004"/>
    </source>
</evidence>
<protein>
    <submittedName>
        <fullName evidence="18">TonB-dependent siderophore receptor</fullName>
    </submittedName>
</protein>
<keyword evidence="5" id="KW-0410">Iron transport</keyword>
<keyword evidence="7" id="KW-0732">Signal</keyword>
<geneLocation type="plasmid" evidence="18 19">
    <name>p4</name>
</geneLocation>
<dbReference type="InterPro" id="IPR010105">
    <property type="entry name" value="TonB_sidphr_rcpt"/>
</dbReference>
<dbReference type="Pfam" id="PF00593">
    <property type="entry name" value="TonB_dep_Rec_b-barrel"/>
    <property type="match status" value="1"/>
</dbReference>
<dbReference type="EMBL" id="CP032325">
    <property type="protein sequence ID" value="QCN99867.1"/>
    <property type="molecule type" value="Genomic_DNA"/>
</dbReference>
<dbReference type="CDD" id="cd01347">
    <property type="entry name" value="ligand_gated_channel"/>
    <property type="match status" value="1"/>
</dbReference>
<dbReference type="Gene3D" id="2.170.130.10">
    <property type="entry name" value="TonB-dependent receptor, plug domain"/>
    <property type="match status" value="1"/>
</dbReference>
<evidence type="ECO:0000256" key="3">
    <source>
        <dbReference type="ARBA" id="ARBA00022448"/>
    </source>
</evidence>
<keyword evidence="4 14" id="KW-1134">Transmembrane beta strand</keyword>
<evidence type="ECO:0000256" key="7">
    <source>
        <dbReference type="ARBA" id="ARBA00022729"/>
    </source>
</evidence>
<evidence type="ECO:0000256" key="15">
    <source>
        <dbReference type="RuleBase" id="RU003357"/>
    </source>
</evidence>
<keyword evidence="3 14" id="KW-0813">Transport</keyword>
<evidence type="ECO:0000256" key="13">
    <source>
        <dbReference type="ARBA" id="ARBA00023237"/>
    </source>
</evidence>
<sequence length="754" mass="81072">MEIGVGVAAAAGRPATGKRGRLKAVLLATTMAGMAALAHQPTALAQQQPDAGQAGGGTVNGGSAGNATVLAPLTVQGVVGGTDGYVATRSAVGTKVDTPLVEIPQTISVVTREEMDQRAVQDFGGAVAYSPGIVVVDYPGGPGAPDFSMRGFRDFSLFGIYRDGLRAGFNNYDTNFEPYGLERVDIVKGPSSVLFGQTAPGGVVNLTSKRPTAAPLHEIQLQTGSYKRRQAAFDLGGPVDGEGKVLYRLTGLGRLSDTQVDHAPDDRLYIAPAVTFKPTDRTKLTLLASHQSLKMGGSEQSIPRSALDLIGTDLYFGVPGVSDWRVKNTSIGYEVEHELSPSWTIHQNARYMHSRVSFQSSFSTEWPVELVDGRYYPVGLQDRPKNTDTYLIDSNIQGKLTTGPVSHTILAGVDYGYYSGKETRRNTLNSLVVDIFNPTYPGTEFIYADPWVNGKSKLSQIGAYLQDQLRYDNWILTLSGRQDWVVGKEVDYLSNSFQTTRDHDFTGRAGLGYVFDNGIAPYASYATSFQPSTGTLAPERGGGTFKPTTGTQYEVGVKYQPTGWNSFISASLYHITQQNVSTNDPLYSGYAVQEGEIRSRGVELEGKMALTEAFSLIASYAFIDAEITKDNPAVGSSTSSVGLRPKGIPRHMASAWGDYTFKAGPLDGLGLGAGVRYVGSSKNIANTASIPEHALIDAAIRYDLGALRPELAGASAALNVSNLTDKKYYAPGFYDNTVLYGNRRQILATLKYSW</sequence>
<dbReference type="KEGG" id="aare:D3093_31995"/>
<feature type="domain" description="TonB-dependent receptor plug" evidence="17">
    <location>
        <begin position="100"/>
        <end position="203"/>
    </location>
</feature>
<evidence type="ECO:0000256" key="6">
    <source>
        <dbReference type="ARBA" id="ARBA00022692"/>
    </source>
</evidence>
<dbReference type="InterPro" id="IPR036942">
    <property type="entry name" value="Beta-barrel_TonB_sf"/>
</dbReference>
<gene>
    <name evidence="18" type="ORF">D3093_31995</name>
</gene>
<reference evidence="18 19" key="1">
    <citation type="submission" date="2018-09" db="EMBL/GenBank/DDBJ databases">
        <title>Whole genome based analysis of evolution and adaptive divergence in Indian and Brazilian strains of Azospirillum brasilense.</title>
        <authorList>
            <person name="Singh C."/>
            <person name="Tripathi A.K."/>
        </authorList>
    </citation>
    <scope>NUCLEOTIDE SEQUENCE [LARGE SCALE GENOMIC DNA]</scope>
    <source>
        <strain evidence="18 19">MTCC4035</strain>
        <plasmid evidence="18 19">p4</plasmid>
    </source>
</reference>
<evidence type="ECO:0000256" key="1">
    <source>
        <dbReference type="ARBA" id="ARBA00004571"/>
    </source>
</evidence>
<dbReference type="PROSITE" id="PS52016">
    <property type="entry name" value="TONB_DEPENDENT_REC_3"/>
    <property type="match status" value="1"/>
</dbReference>
<keyword evidence="12 18" id="KW-0675">Receptor</keyword>
<feature type="domain" description="TonB-dependent receptor-like beta-barrel" evidence="16">
    <location>
        <begin position="306"/>
        <end position="723"/>
    </location>
</feature>
<accession>A0A4D8PST3</accession>
<dbReference type="Gene3D" id="2.40.170.20">
    <property type="entry name" value="TonB-dependent receptor, beta-barrel domain"/>
    <property type="match status" value="1"/>
</dbReference>
<dbReference type="InterPro" id="IPR039426">
    <property type="entry name" value="TonB-dep_rcpt-like"/>
</dbReference>
<dbReference type="Pfam" id="PF07715">
    <property type="entry name" value="Plug"/>
    <property type="match status" value="1"/>
</dbReference>
<dbReference type="AlphaFoldDB" id="A0A4D8PST3"/>
<proteinExistence type="inferred from homology"/>
<dbReference type="GO" id="GO:0015891">
    <property type="term" value="P:siderophore transport"/>
    <property type="evidence" value="ECO:0007669"/>
    <property type="project" value="InterPro"/>
</dbReference>
<comment type="subcellular location">
    <subcellularLocation>
        <location evidence="1 14">Cell outer membrane</location>
        <topology evidence="1 14">Multi-pass membrane protein</topology>
    </subcellularLocation>
</comment>
<dbReference type="GO" id="GO:0038023">
    <property type="term" value="F:signaling receptor activity"/>
    <property type="evidence" value="ECO:0007669"/>
    <property type="project" value="InterPro"/>
</dbReference>
<keyword evidence="8" id="KW-0408">Iron</keyword>
<evidence type="ECO:0000313" key="19">
    <source>
        <dbReference type="Proteomes" id="UP000298595"/>
    </source>
</evidence>
<evidence type="ECO:0000256" key="10">
    <source>
        <dbReference type="ARBA" id="ARBA00023077"/>
    </source>
</evidence>
<name>A0A4D8PST3_9PROT</name>
<evidence type="ECO:0000313" key="18">
    <source>
        <dbReference type="EMBL" id="QCN99867.1"/>
    </source>
</evidence>
<dbReference type="Proteomes" id="UP000298595">
    <property type="component" value="Plasmid p4"/>
</dbReference>
<evidence type="ECO:0000256" key="12">
    <source>
        <dbReference type="ARBA" id="ARBA00023170"/>
    </source>
</evidence>
<keyword evidence="11 14" id="KW-0472">Membrane</keyword>
<evidence type="ECO:0000256" key="5">
    <source>
        <dbReference type="ARBA" id="ARBA00022496"/>
    </source>
</evidence>
<dbReference type="NCBIfam" id="TIGR01783">
    <property type="entry name" value="TonB-siderophor"/>
    <property type="match status" value="1"/>
</dbReference>
<comment type="similarity">
    <text evidence="2 14 15">Belongs to the TonB-dependent receptor family.</text>
</comment>
<dbReference type="PANTHER" id="PTHR32552:SF68">
    <property type="entry name" value="FERRICHROME OUTER MEMBRANE TRANSPORTER_PHAGE RECEPTOR"/>
    <property type="match status" value="1"/>
</dbReference>
<evidence type="ECO:0000256" key="9">
    <source>
        <dbReference type="ARBA" id="ARBA00023065"/>
    </source>
</evidence>
<evidence type="ECO:0000259" key="16">
    <source>
        <dbReference type="Pfam" id="PF00593"/>
    </source>
</evidence>
<evidence type="ECO:0000256" key="4">
    <source>
        <dbReference type="ARBA" id="ARBA00022452"/>
    </source>
</evidence>
<dbReference type="FunFam" id="2.40.170.20:FF:000005">
    <property type="entry name" value="TonB-dependent siderophore receptor"/>
    <property type="match status" value="1"/>
</dbReference>
<organism evidence="18 19">
    <name type="scientific">Azospirillum argentinense</name>
    <dbReference type="NCBI Taxonomy" id="2970906"/>
    <lineage>
        <taxon>Bacteria</taxon>
        <taxon>Pseudomonadati</taxon>
        <taxon>Pseudomonadota</taxon>
        <taxon>Alphaproteobacteria</taxon>
        <taxon>Rhodospirillales</taxon>
        <taxon>Azospirillaceae</taxon>
        <taxon>Azospirillum</taxon>
    </lineage>
</organism>
<keyword evidence="6 14" id="KW-0812">Transmembrane</keyword>
<dbReference type="FunFam" id="2.170.130.10:FF:000001">
    <property type="entry name" value="Catecholate siderophore TonB-dependent receptor"/>
    <property type="match status" value="1"/>
</dbReference>